<dbReference type="Proteomes" id="UP000035760">
    <property type="component" value="Unassembled WGS sequence"/>
</dbReference>
<dbReference type="RefSeq" id="WP_048673070.1">
    <property type="nucleotide sequence ID" value="NZ_CBTJ020000041.1"/>
</dbReference>
<dbReference type="SUPFAM" id="SSF53850">
    <property type="entry name" value="Periplasmic binding protein-like II"/>
    <property type="match status" value="1"/>
</dbReference>
<dbReference type="InterPro" id="IPR050811">
    <property type="entry name" value="Phosphate_ABC_transporter"/>
</dbReference>
<dbReference type="OrthoDB" id="9765713at2"/>
<name>W6MA31_9GAMM</name>
<keyword evidence="1" id="KW-0732">Signal</keyword>
<dbReference type="InterPro" id="IPR024370">
    <property type="entry name" value="PBP_domain"/>
</dbReference>
<organism evidence="3 4">
    <name type="scientific">Candidatus Competibacter denitrificans Run_A_D11</name>
    <dbReference type="NCBI Taxonomy" id="1400863"/>
    <lineage>
        <taxon>Bacteria</taxon>
        <taxon>Pseudomonadati</taxon>
        <taxon>Pseudomonadota</taxon>
        <taxon>Gammaproteobacteria</taxon>
        <taxon>Candidatus Competibacteraceae</taxon>
        <taxon>Candidatus Competibacter</taxon>
    </lineage>
</organism>
<evidence type="ECO:0000256" key="1">
    <source>
        <dbReference type="ARBA" id="ARBA00022729"/>
    </source>
</evidence>
<feature type="domain" description="PBP" evidence="2">
    <location>
        <begin position="52"/>
        <end position="338"/>
    </location>
</feature>
<dbReference type="EMBL" id="CBTJ020000041">
    <property type="protein sequence ID" value="CDI02660.1"/>
    <property type="molecule type" value="Genomic_DNA"/>
</dbReference>
<dbReference type="Gene3D" id="3.40.190.10">
    <property type="entry name" value="Periplasmic binding protein-like II"/>
    <property type="match status" value="2"/>
</dbReference>
<comment type="caution">
    <text evidence="3">The sequence shown here is derived from an EMBL/GenBank/DDBJ whole genome shotgun (WGS) entry which is preliminary data.</text>
</comment>
<evidence type="ECO:0000259" key="2">
    <source>
        <dbReference type="Pfam" id="PF12849"/>
    </source>
</evidence>
<dbReference type="Pfam" id="PF12849">
    <property type="entry name" value="PBP_like_2"/>
    <property type="match status" value="1"/>
</dbReference>
<keyword evidence="4" id="KW-1185">Reference proteome</keyword>
<accession>W6MA31</accession>
<gene>
    <name evidence="3" type="primary">pstS</name>
    <name evidence="3" type="ORF">BN873_340036</name>
</gene>
<evidence type="ECO:0000313" key="4">
    <source>
        <dbReference type="Proteomes" id="UP000035760"/>
    </source>
</evidence>
<dbReference type="STRING" id="1400863.BN873_340036"/>
<reference evidence="3" key="2">
    <citation type="submission" date="2014-03" db="EMBL/GenBank/DDBJ databases">
        <title>Candidatus Competibacter-lineage genomes retrieved from metagenomes reveal functional metabolic diversity.</title>
        <authorList>
            <person name="McIlroy S.J."/>
            <person name="Albertsen M."/>
            <person name="Andresen E.K."/>
            <person name="Saunders A.M."/>
            <person name="Kristiansen R."/>
            <person name="Stokholm-Bjerregaard M."/>
            <person name="Nielsen K.L."/>
            <person name="Nielsen P.H."/>
        </authorList>
    </citation>
    <scope>NUCLEOTIDE SEQUENCE</scope>
    <source>
        <strain evidence="3">Run_A_D11</strain>
    </source>
</reference>
<protein>
    <submittedName>
        <fullName evidence="3">Phosphate ABC transporter substrate-binding protein, PhoT family</fullName>
    </submittedName>
</protein>
<sequence length="369" mass="39966">MIKRLLQKNKNKFLTGLHEISPKAIVMRDKKVVLAVIVLTAGIGINLVNAQGGAGQITIAGGFTPAPLMLKAGEKLVSKAPQYKPPQFLNNDTTTGFKLFCSGAGPETPSLNAGTRDIRPSELELCDKNGVKGVVQLHLGRDALVAAQASGGRLKTISRKDFFLAVAKDVPDPKDSTKLIPNPHKTWKSINPDLPDSKIQVLAPEATVGLYQTYMNSLIMVGCRQVESLKALEASDPKAFDAACKTFRKDGSYTEFTKVPDAIQELKASVDTVGVVALTMVLKNNLTALVLDGMEPNVVKVSRNEYELTFSMQVFLKRSHIGVIPGLKEYLTELTSEEATGLVGYFYDMGVIPLPANDRKKVRAEVTAL</sequence>
<dbReference type="AlphaFoldDB" id="W6MA31"/>
<dbReference type="PANTHER" id="PTHR30570:SF1">
    <property type="entry name" value="PHOSPHATE-BINDING PROTEIN PSTS"/>
    <property type="match status" value="1"/>
</dbReference>
<proteinExistence type="predicted"/>
<evidence type="ECO:0000313" key="3">
    <source>
        <dbReference type="EMBL" id="CDI02660.1"/>
    </source>
</evidence>
<reference evidence="3" key="1">
    <citation type="submission" date="2013-07" db="EMBL/GenBank/DDBJ databases">
        <authorList>
            <person name="McIlroy S."/>
        </authorList>
    </citation>
    <scope>NUCLEOTIDE SEQUENCE [LARGE SCALE GENOMIC DNA]</scope>
    <source>
        <strain evidence="3">Run_A_D11</strain>
    </source>
</reference>
<dbReference type="PANTHER" id="PTHR30570">
    <property type="entry name" value="PERIPLASMIC PHOSPHATE BINDING COMPONENT OF PHOSPHATE ABC TRANSPORTER"/>
    <property type="match status" value="1"/>
</dbReference>